<feature type="transmembrane region" description="Helical" evidence="1">
    <location>
        <begin position="226"/>
        <end position="244"/>
    </location>
</feature>
<accession>A0A9P1IT88</accession>
<keyword evidence="1" id="KW-0472">Membrane</keyword>
<keyword evidence="1" id="KW-0812">Transmembrane</keyword>
<evidence type="ECO:0000313" key="2">
    <source>
        <dbReference type="EMBL" id="CAI5450649.1"/>
    </source>
</evidence>
<feature type="transmembrane region" description="Helical" evidence="1">
    <location>
        <begin position="6"/>
        <end position="22"/>
    </location>
</feature>
<dbReference type="OrthoDB" id="5793238at2759"/>
<dbReference type="Proteomes" id="UP001152747">
    <property type="component" value="Unassembled WGS sequence"/>
</dbReference>
<gene>
    <name evidence="2" type="ORF">CAMP_LOCUS13286</name>
</gene>
<dbReference type="AlphaFoldDB" id="A0A9P1IT88"/>
<reference evidence="2" key="1">
    <citation type="submission" date="2022-11" db="EMBL/GenBank/DDBJ databases">
        <authorList>
            <person name="Kikuchi T."/>
        </authorList>
    </citation>
    <scope>NUCLEOTIDE SEQUENCE</scope>
    <source>
        <strain evidence="2">PS1010</strain>
    </source>
</reference>
<sequence length="291" mass="34432">MILELLLVVLGTFGHFLTLRNFQRRMVGYSRVILIVLSFAMTVNLNFGFFKNWTSSQILVMIFNYGFKFTQMLTFVLQLFFSFDRLLFIRSPRFYKTKLYFLIFFGVSIILIGISLGFVYTTLINGLPQKMNPLWLSFYISIIVLNLPLDLMAMKNSRDKYNQTTGFDLNERFNLAICYEMTRCFVFAAIFNILVQFILICIGFLVYSERVDLNMNDYRKISEIAFSYEMSIFPWIILVTNQKWRKKVRTMFSRRSNKVHVVNLKGQSLLTNPTQKDYFDQLEVAWNVYTP</sequence>
<feature type="transmembrane region" description="Helical" evidence="1">
    <location>
        <begin position="99"/>
        <end position="122"/>
    </location>
</feature>
<keyword evidence="1" id="KW-1133">Transmembrane helix</keyword>
<comment type="caution">
    <text evidence="2">The sequence shown here is derived from an EMBL/GenBank/DDBJ whole genome shotgun (WGS) entry which is preliminary data.</text>
</comment>
<feature type="transmembrane region" description="Helical" evidence="1">
    <location>
        <begin position="29"/>
        <end position="49"/>
    </location>
</feature>
<feature type="transmembrane region" description="Helical" evidence="1">
    <location>
        <begin position="134"/>
        <end position="153"/>
    </location>
</feature>
<keyword evidence="3" id="KW-1185">Reference proteome</keyword>
<dbReference type="EMBL" id="CANHGI010000005">
    <property type="protein sequence ID" value="CAI5450649.1"/>
    <property type="molecule type" value="Genomic_DNA"/>
</dbReference>
<evidence type="ECO:0000313" key="3">
    <source>
        <dbReference type="Proteomes" id="UP001152747"/>
    </source>
</evidence>
<feature type="transmembrane region" description="Helical" evidence="1">
    <location>
        <begin position="69"/>
        <end position="87"/>
    </location>
</feature>
<protein>
    <submittedName>
        <fullName evidence="2">Uncharacterized protein</fullName>
    </submittedName>
</protein>
<proteinExistence type="predicted"/>
<feature type="transmembrane region" description="Helical" evidence="1">
    <location>
        <begin position="184"/>
        <end position="206"/>
    </location>
</feature>
<name>A0A9P1IT88_9PELO</name>
<evidence type="ECO:0000256" key="1">
    <source>
        <dbReference type="SAM" id="Phobius"/>
    </source>
</evidence>
<organism evidence="2 3">
    <name type="scientific">Caenorhabditis angaria</name>
    <dbReference type="NCBI Taxonomy" id="860376"/>
    <lineage>
        <taxon>Eukaryota</taxon>
        <taxon>Metazoa</taxon>
        <taxon>Ecdysozoa</taxon>
        <taxon>Nematoda</taxon>
        <taxon>Chromadorea</taxon>
        <taxon>Rhabditida</taxon>
        <taxon>Rhabditina</taxon>
        <taxon>Rhabditomorpha</taxon>
        <taxon>Rhabditoidea</taxon>
        <taxon>Rhabditidae</taxon>
        <taxon>Peloderinae</taxon>
        <taxon>Caenorhabditis</taxon>
    </lineage>
</organism>